<evidence type="ECO:0000256" key="1">
    <source>
        <dbReference type="SAM" id="Phobius"/>
    </source>
</evidence>
<dbReference type="AlphaFoldDB" id="X0VSW0"/>
<feature type="non-terminal residue" evidence="2">
    <location>
        <position position="254"/>
    </location>
</feature>
<dbReference type="EMBL" id="BARS01039648">
    <property type="protein sequence ID" value="GAG21330.1"/>
    <property type="molecule type" value="Genomic_DNA"/>
</dbReference>
<proteinExistence type="predicted"/>
<keyword evidence="1" id="KW-0472">Membrane</keyword>
<keyword evidence="1" id="KW-0812">Transmembrane</keyword>
<sequence>TTLFFTVIIIISIYIIVKTYDVFITIITICVFILLCRVIDKFNSTKFISKVATNICKQNKEPFIKKWCSEIIAIDLVNKISYCIPFDMDHNTAEKLLCHSLSIIFSGPDQKIKVENAILNLLIILELYKAFNAVYSPPSKKYFLKIDDISSIGLQNALTFLKKLEPYAYNSLPDLDCVLVLMRAILYFKKEQLQSFDENQLEELLTKWEDDKVFSKRQLPKSLNKKEFIMENYTDDEFKEFVIAFSEFCGSGAG</sequence>
<keyword evidence="1" id="KW-1133">Transmembrane helix</keyword>
<evidence type="ECO:0000313" key="2">
    <source>
        <dbReference type="EMBL" id="GAG21330.1"/>
    </source>
</evidence>
<protein>
    <submittedName>
        <fullName evidence="2">Uncharacterized protein</fullName>
    </submittedName>
</protein>
<reference evidence="2" key="1">
    <citation type="journal article" date="2014" name="Front. Microbiol.">
        <title>High frequency of phylogenetically diverse reductive dehalogenase-homologous genes in deep subseafloor sedimentary metagenomes.</title>
        <authorList>
            <person name="Kawai M."/>
            <person name="Futagami T."/>
            <person name="Toyoda A."/>
            <person name="Takaki Y."/>
            <person name="Nishi S."/>
            <person name="Hori S."/>
            <person name="Arai W."/>
            <person name="Tsubouchi T."/>
            <person name="Morono Y."/>
            <person name="Uchiyama I."/>
            <person name="Ito T."/>
            <person name="Fujiyama A."/>
            <person name="Inagaki F."/>
            <person name="Takami H."/>
        </authorList>
    </citation>
    <scope>NUCLEOTIDE SEQUENCE</scope>
    <source>
        <strain evidence="2">Expedition CK06-06</strain>
    </source>
</reference>
<gene>
    <name evidence="2" type="ORF">S01H1_60527</name>
</gene>
<name>X0VSW0_9ZZZZ</name>
<organism evidence="2">
    <name type="scientific">marine sediment metagenome</name>
    <dbReference type="NCBI Taxonomy" id="412755"/>
    <lineage>
        <taxon>unclassified sequences</taxon>
        <taxon>metagenomes</taxon>
        <taxon>ecological metagenomes</taxon>
    </lineage>
</organism>
<feature type="non-terminal residue" evidence="2">
    <location>
        <position position="1"/>
    </location>
</feature>
<comment type="caution">
    <text evidence="2">The sequence shown here is derived from an EMBL/GenBank/DDBJ whole genome shotgun (WGS) entry which is preliminary data.</text>
</comment>
<feature type="transmembrane region" description="Helical" evidence="1">
    <location>
        <begin position="6"/>
        <end position="36"/>
    </location>
</feature>
<accession>X0VSW0</accession>